<keyword evidence="5" id="KW-1185">Reference proteome</keyword>
<evidence type="ECO:0000259" key="3">
    <source>
        <dbReference type="SMART" id="SM00507"/>
    </source>
</evidence>
<feature type="compositionally biased region" description="Polar residues" evidence="2">
    <location>
        <begin position="441"/>
        <end position="452"/>
    </location>
</feature>
<protein>
    <submittedName>
        <fullName evidence="4">DUF222 domain-containing protein</fullName>
    </submittedName>
</protein>
<dbReference type="InterPro" id="IPR003615">
    <property type="entry name" value="HNH_nuc"/>
</dbReference>
<comment type="similarity">
    <text evidence="1">Belongs to the Rv1128c/1148c/1588c/1702c/1945/3466 family.</text>
</comment>
<dbReference type="EMBL" id="CP075584">
    <property type="protein sequence ID" value="WBM80412.1"/>
    <property type="molecule type" value="Genomic_DNA"/>
</dbReference>
<feature type="compositionally biased region" description="Low complexity" evidence="2">
    <location>
        <begin position="372"/>
        <end position="440"/>
    </location>
</feature>
<evidence type="ECO:0000313" key="4">
    <source>
        <dbReference type="EMBL" id="WBM80412.1"/>
    </source>
</evidence>
<organism evidence="4 5">
    <name type="scientific">Cryobacterium breve</name>
    <dbReference type="NCBI Taxonomy" id="1259258"/>
    <lineage>
        <taxon>Bacteria</taxon>
        <taxon>Bacillati</taxon>
        <taxon>Actinomycetota</taxon>
        <taxon>Actinomycetes</taxon>
        <taxon>Micrococcales</taxon>
        <taxon>Microbacteriaceae</taxon>
        <taxon>Cryobacterium</taxon>
    </lineage>
</organism>
<evidence type="ECO:0000313" key="5">
    <source>
        <dbReference type="Proteomes" id="UP001212421"/>
    </source>
</evidence>
<name>A0ABY7NEH0_9MICO</name>
<dbReference type="CDD" id="cd00085">
    <property type="entry name" value="HNHc"/>
    <property type="match status" value="1"/>
</dbReference>
<feature type="compositionally biased region" description="Basic and acidic residues" evidence="2">
    <location>
        <begin position="142"/>
        <end position="151"/>
    </location>
</feature>
<dbReference type="Proteomes" id="UP001212421">
    <property type="component" value="Chromosome"/>
</dbReference>
<proteinExistence type="inferred from homology"/>
<dbReference type="RefSeq" id="WP_281535063.1">
    <property type="nucleotide sequence ID" value="NZ_CP075584.1"/>
</dbReference>
<feature type="region of interest" description="Disordered" evidence="2">
    <location>
        <begin position="344"/>
        <end position="468"/>
    </location>
</feature>
<accession>A0ABY7NEH0</accession>
<dbReference type="InterPro" id="IPR003870">
    <property type="entry name" value="DUF222"/>
</dbReference>
<dbReference type="SMART" id="SM00507">
    <property type="entry name" value="HNHc"/>
    <property type="match status" value="1"/>
</dbReference>
<feature type="region of interest" description="Disordered" evidence="2">
    <location>
        <begin position="142"/>
        <end position="175"/>
    </location>
</feature>
<gene>
    <name evidence="4" type="ORF">KIV56_02620</name>
</gene>
<evidence type="ECO:0000256" key="2">
    <source>
        <dbReference type="SAM" id="MobiDB-lite"/>
    </source>
</evidence>
<feature type="region of interest" description="Disordered" evidence="2">
    <location>
        <begin position="610"/>
        <end position="635"/>
    </location>
</feature>
<dbReference type="InterPro" id="IPR002711">
    <property type="entry name" value="HNH"/>
</dbReference>
<sequence length="635" mass="66762">MTTLPESPASPDQPYRDRVVRESAQGGGVLAGLRSLADVIAGLGGSSTIVDALTDEAVLEGQVLIAGARRALDTQAAWFAATLARRSRPELGGKGLAARKGYRSPEDLLQDVSGSSKGDAAKLLAVGRLLAEADAAEKAAREAAEAEKLLDETPPLDGAAPDRRPIEHPVPPAVVPPWHTPIGRALAEGWLSVEKADALRKGLGDLDRAITAEKLATALARLLTEARTLNADQLFKRARRVRDVLDEAGIAAREKAAYDDRSLRFYRLHTGQVRLVGLFAPEDGEYLMQTYDAITSPRRGGVRFVDKEQAAWAKRVQDDPRTTEQLTADAFVALTKLGVKADPKRIAGGRSPAVRMVTIRPGNTAPSGTAPSGTAPTGAVSTGASSTSTAPTRSTSTSTAQTGTTPTGTSPTGAAPTGSLPAGPASSAAGPTGTALTGASQSETTPTGTASVRTAAGGTEPGRPTPDAVVEPVVVAGAGLETEAPALQPGVIEGTAVTVSTETLERNLCDTGLLDVTFDDHGSGINLGREQRTFSPAQRAALAIRDGGCRWPGCDRPPSWTETHHIQHWTDDTGQTNLDDGILLCRSDHLRLHNEHWRITRDDRGRYWLTPPPGLDPEQRPLLLTSTSPILRDDD</sequence>
<feature type="domain" description="HNH nuclease" evidence="3">
    <location>
        <begin position="537"/>
        <end position="590"/>
    </location>
</feature>
<reference evidence="4 5" key="1">
    <citation type="submission" date="2021-05" db="EMBL/GenBank/DDBJ databases">
        <authorList>
            <person name="Kumar R."/>
            <person name="Kumar A."/>
            <person name="Mukhia S."/>
        </authorList>
    </citation>
    <scope>NUCLEOTIDE SEQUENCE [LARGE SCALE GENOMIC DNA]</scope>
    <source>
        <strain evidence="4 5">ERMR7:08</strain>
    </source>
</reference>
<evidence type="ECO:0000256" key="1">
    <source>
        <dbReference type="ARBA" id="ARBA00023450"/>
    </source>
</evidence>
<dbReference type="Pfam" id="PF01844">
    <property type="entry name" value="HNH"/>
    <property type="match status" value="1"/>
</dbReference>
<dbReference type="Pfam" id="PF02720">
    <property type="entry name" value="DUF222"/>
    <property type="match status" value="1"/>
</dbReference>